<dbReference type="AlphaFoldDB" id="A0A927E510"/>
<evidence type="ECO:0000313" key="3">
    <source>
        <dbReference type="EMBL" id="MBD3844908.1"/>
    </source>
</evidence>
<keyword evidence="4" id="KW-1185">Reference proteome</keyword>
<dbReference type="RefSeq" id="WP_191123595.1">
    <property type="nucleotide sequence ID" value="NZ_JACXWY010000002.1"/>
</dbReference>
<accession>A0A927E510</accession>
<dbReference type="Pfam" id="PF10908">
    <property type="entry name" value="Tlde1_dom"/>
    <property type="match status" value="1"/>
</dbReference>
<feature type="compositionally biased region" description="Low complexity" evidence="1">
    <location>
        <begin position="154"/>
        <end position="180"/>
    </location>
</feature>
<dbReference type="InterPro" id="IPR021225">
    <property type="entry name" value="Tlde1_dom"/>
</dbReference>
<evidence type="ECO:0000313" key="4">
    <source>
        <dbReference type="Proteomes" id="UP000619295"/>
    </source>
</evidence>
<proteinExistence type="predicted"/>
<evidence type="ECO:0000259" key="2">
    <source>
        <dbReference type="Pfam" id="PF10908"/>
    </source>
</evidence>
<dbReference type="EMBL" id="JACXWY010000002">
    <property type="protein sequence ID" value="MBD3844908.1"/>
    <property type="molecule type" value="Genomic_DNA"/>
</dbReference>
<protein>
    <submittedName>
        <fullName evidence="3">DUF2778 domain-containing protein</fullName>
    </submittedName>
</protein>
<name>A0A927E510_9HYPH</name>
<feature type="compositionally biased region" description="Pro residues" evidence="1">
    <location>
        <begin position="141"/>
        <end position="153"/>
    </location>
</feature>
<reference evidence="3" key="1">
    <citation type="submission" date="2020-09" db="EMBL/GenBank/DDBJ databases">
        <title>Bosea spartocytisi sp. nov. a root nodule endophyte of Spartocytisus supranubius in the high mountain ecosystem fo the Teide National Park (Canary Islands, Spain).</title>
        <authorList>
            <person name="Pulido-Suarez L."/>
            <person name="Peix A."/>
            <person name="Igual J.M."/>
            <person name="Socas-Perez N."/>
            <person name="Velazquez E."/>
            <person name="Flores-Felix J.D."/>
            <person name="Leon-Barrios M."/>
        </authorList>
    </citation>
    <scope>NUCLEOTIDE SEQUENCE</scope>
    <source>
        <strain evidence="3">SSUT16</strain>
    </source>
</reference>
<sequence>MTGFRLLDHVAPHDPSVDVAANDKKAAISQVIRPPAPERLAGTTTERAYGGLLDPHFAGTTPTSLAQSRPVGSAMRLAAVPEALDLPDSGSVLPLPSQAPVSLAEKAPLPASRPSELIASVPPETASQEIAGLAAAPFPVPRPAELVPPPAEAQPPRLAQQPATSARRSRVAAATPAPTSEDNRNFFEKLFGVQKQQPAGTALAYAAPQDDVVDRGRVARLSPSAGTPPRTAEAGTAIYDISAKMVYMPNGERLEAHSGLGEMMDNPSYAHVRMKGVTPPHTYTLTEREALFHGVRAIRLNPVGGSGAIHGRAGLLAHTYLLGPRGDSNGCISFKDYERFLQAFLRGEVRRIVVVASL</sequence>
<feature type="domain" description="Tlde1" evidence="2">
    <location>
        <begin position="253"/>
        <end position="356"/>
    </location>
</feature>
<dbReference type="Proteomes" id="UP000619295">
    <property type="component" value="Unassembled WGS sequence"/>
</dbReference>
<gene>
    <name evidence="3" type="ORF">IED13_04310</name>
</gene>
<feature type="region of interest" description="Disordered" evidence="1">
    <location>
        <begin position="141"/>
        <end position="184"/>
    </location>
</feature>
<organism evidence="3 4">
    <name type="scientific">Bosea spartocytisi</name>
    <dbReference type="NCBI Taxonomy" id="2773451"/>
    <lineage>
        <taxon>Bacteria</taxon>
        <taxon>Pseudomonadati</taxon>
        <taxon>Pseudomonadota</taxon>
        <taxon>Alphaproteobacteria</taxon>
        <taxon>Hyphomicrobiales</taxon>
        <taxon>Boseaceae</taxon>
        <taxon>Bosea</taxon>
    </lineage>
</organism>
<comment type="caution">
    <text evidence="3">The sequence shown here is derived from an EMBL/GenBank/DDBJ whole genome shotgun (WGS) entry which is preliminary data.</text>
</comment>
<evidence type="ECO:0000256" key="1">
    <source>
        <dbReference type="SAM" id="MobiDB-lite"/>
    </source>
</evidence>